<feature type="compositionally biased region" description="Polar residues" evidence="1">
    <location>
        <begin position="820"/>
        <end position="838"/>
    </location>
</feature>
<feature type="region of interest" description="Disordered" evidence="1">
    <location>
        <begin position="696"/>
        <end position="876"/>
    </location>
</feature>
<feature type="compositionally biased region" description="Polar residues" evidence="1">
    <location>
        <begin position="612"/>
        <end position="623"/>
    </location>
</feature>
<feature type="compositionally biased region" description="Basic and acidic residues" evidence="1">
    <location>
        <begin position="809"/>
        <end position="819"/>
    </location>
</feature>
<dbReference type="InterPro" id="IPR000626">
    <property type="entry name" value="Ubiquitin-like_dom"/>
</dbReference>
<dbReference type="InterPro" id="IPR029071">
    <property type="entry name" value="Ubiquitin-like_domsf"/>
</dbReference>
<dbReference type="SUPFAM" id="SSF54236">
    <property type="entry name" value="Ubiquitin-like"/>
    <property type="match status" value="1"/>
</dbReference>
<accession>A0A2B4T092</accession>
<dbReference type="AlphaFoldDB" id="A0A2B4T092"/>
<name>A0A2B4T092_STYPI</name>
<feature type="compositionally biased region" description="Polar residues" evidence="1">
    <location>
        <begin position="425"/>
        <end position="438"/>
    </location>
</feature>
<proteinExistence type="predicted"/>
<feature type="compositionally biased region" description="Basic residues" evidence="1">
    <location>
        <begin position="1202"/>
        <end position="1215"/>
    </location>
</feature>
<dbReference type="OrthoDB" id="5967250at2759"/>
<sequence>MVCSKVDSRDQMKNMDGDRDSGNFGKSKAIDILTPEGKTLKMYIPDSTTIECIKIDCELLCGIPSDLQLVKHQDKDLGNDETIASLNISDGCTLRVTVPQWWQKFISTCYKGDVQQVKKRAFVKMNQVSREERNFTAAFIGAVKGNHNLMFATCAGRNMNLHTKTKLSGRNLLHAAVSGGSTSCVANIFMNGGNALLEAPDNTGETPVKMAEKLYGASGDLVKFLNVYLELHRRDAKSSGSSNRFWDNLERNNDSSGGISADDEFDNGENSRSQSNENINGQLEDLSLDSDEQTGEKKTTNGTETKFFSNNTATPLTRVNIEDYDATTGENASHVEFDDLTNSDNEQMGANFENESSSKQCNVPKSDTGYYSGNNQSIRKDAPRVTEMLWNEHLFTQANTPPAGSTTDHELSLAHNRSEEDAEVTSVSLLSTDPTYADSNEPDRRAHLRNEGLKEQRRKTTTTERPNLEILLSISSESSAPVLWISPGNEPHNSEGFVNESRDYRQANEENENEPKDKQCCAIKETGVVNAWNDQATPQMTISSEKSDTDTVYSPKPLRRAQLRKKSIVEQQRRRRSLAGRPNLEELIRKHEEKSEQEDALEIGEEEGSGAMGSNETGPFALVTTTEDSFKLKCKEKLDDADSKDRSLTTIKREKEKGNSDKESKGKNVSAMDYQEDESPVSARYVLQMWQNQAQENVKSAENALSGDEMDSSCSPKMPRRALLRKQVFMEQRRKRSATERPNLIKLMDSRRKEDDEDEKPGHEEIEMVRQEERETDKDNKHNDFVIQADQERALKSDFSSANSGESASMKERNLESKKAPTQQPLTGTSQKRVSTRVTQRRSNDGHLLEARARKGKRSNWSCPSGDESEVSENEQKVVNETVTNIKTSSKTQRRRRLPMVPSRAIKLPLIKIEDSGTSTGSDQGDTHMSRRNHVHYSVPVSGDGKPSVLSDNFNVPHPPGGRSRSSSMCSEDSVSSGEMLGERSRAKSEGETTIGTQPISLVKNLPVNQRRQSVPINTFTPAQNTSTTRTRRSSVQVEDLDEQGYQISPQLRARLQMREQPRENLPWNEWRTGRRRSNSFPDVKEAENSGPINTNQGELHKDERSDKRAEIRGETRNETLVAWNEKRRPESARHGTHRRMTFTEWLDNKEALDRSRPTSAQRRNVNAKDNVNHHSQTVKAYKEWLRKKDQEALEKEETLRRRGKKKVYRTYHRK</sequence>
<dbReference type="EMBL" id="LSMT01000001">
    <property type="protein sequence ID" value="PFX34966.1"/>
    <property type="molecule type" value="Genomic_DNA"/>
</dbReference>
<dbReference type="Gene3D" id="1.25.40.20">
    <property type="entry name" value="Ankyrin repeat-containing domain"/>
    <property type="match status" value="1"/>
</dbReference>
<feature type="region of interest" description="Disordered" evidence="1">
    <location>
        <begin position="1"/>
        <end position="22"/>
    </location>
</feature>
<feature type="compositionally biased region" description="Basic and acidic residues" evidence="1">
    <location>
        <begin position="407"/>
        <end position="419"/>
    </location>
</feature>
<feature type="region of interest" description="Disordered" evidence="1">
    <location>
        <begin position="1194"/>
        <end position="1215"/>
    </location>
</feature>
<feature type="compositionally biased region" description="Low complexity" evidence="1">
    <location>
        <begin position="964"/>
        <end position="977"/>
    </location>
</feature>
<feature type="region of interest" description="Disordered" evidence="1">
    <location>
        <begin position="1019"/>
        <end position="1038"/>
    </location>
</feature>
<feature type="compositionally biased region" description="Basic residues" evidence="1">
    <location>
        <begin position="557"/>
        <end position="566"/>
    </location>
</feature>
<feature type="region of interest" description="Disordered" evidence="1">
    <location>
        <begin position="1066"/>
        <end position="1116"/>
    </location>
</feature>
<feature type="region of interest" description="Disordered" evidence="1">
    <location>
        <begin position="937"/>
        <end position="996"/>
    </location>
</feature>
<keyword evidence="4" id="KW-1185">Reference proteome</keyword>
<dbReference type="Proteomes" id="UP000225706">
    <property type="component" value="Unassembled WGS sequence"/>
</dbReference>
<feature type="region of interest" description="Disordered" evidence="1">
    <location>
        <begin position="397"/>
        <end position="465"/>
    </location>
</feature>
<evidence type="ECO:0000313" key="3">
    <source>
        <dbReference type="EMBL" id="PFX34966.1"/>
    </source>
</evidence>
<dbReference type="InterPro" id="IPR036770">
    <property type="entry name" value="Ankyrin_rpt-contain_sf"/>
</dbReference>
<comment type="caution">
    <text evidence="3">The sequence shown here is derived from an EMBL/GenBank/DDBJ whole genome shotgun (WGS) entry which is preliminary data.</text>
</comment>
<feature type="compositionally biased region" description="Basic and acidic residues" evidence="1">
    <location>
        <begin position="748"/>
        <end position="796"/>
    </location>
</feature>
<dbReference type="Gene3D" id="3.10.20.90">
    <property type="entry name" value="Phosphatidylinositol 3-kinase Catalytic Subunit, Chain A, domain 1"/>
    <property type="match status" value="1"/>
</dbReference>
<feature type="compositionally biased region" description="Polar residues" evidence="1">
    <location>
        <begin position="532"/>
        <end position="544"/>
    </location>
</feature>
<feature type="region of interest" description="Disordered" evidence="1">
    <location>
        <begin position="635"/>
        <end position="678"/>
    </location>
</feature>
<feature type="compositionally biased region" description="Basic and acidic residues" evidence="1">
    <location>
        <begin position="1"/>
        <end position="21"/>
    </location>
</feature>
<feature type="compositionally biased region" description="Basic and acidic residues" evidence="1">
    <location>
        <begin position="441"/>
        <end position="455"/>
    </location>
</feature>
<evidence type="ECO:0000256" key="1">
    <source>
        <dbReference type="SAM" id="MobiDB-lite"/>
    </source>
</evidence>
<feature type="compositionally biased region" description="Polar residues" evidence="1">
    <location>
        <begin position="397"/>
        <end position="406"/>
    </location>
</feature>
<feature type="compositionally biased region" description="Basic and acidic residues" evidence="1">
    <location>
        <begin position="635"/>
        <end position="666"/>
    </location>
</feature>
<evidence type="ECO:0000313" key="4">
    <source>
        <dbReference type="Proteomes" id="UP000225706"/>
    </source>
</evidence>
<feature type="compositionally biased region" description="Polar residues" evidence="1">
    <location>
        <begin position="268"/>
        <end position="281"/>
    </location>
</feature>
<gene>
    <name evidence="3" type="ORF">AWC38_SpisGene37</name>
</gene>
<reference evidence="4" key="1">
    <citation type="journal article" date="2017" name="bioRxiv">
        <title>Comparative analysis of the genomes of Stylophora pistillata and Acropora digitifera provides evidence for extensive differences between species of corals.</title>
        <authorList>
            <person name="Voolstra C.R."/>
            <person name="Li Y."/>
            <person name="Liew Y.J."/>
            <person name="Baumgarten S."/>
            <person name="Zoccola D."/>
            <person name="Flot J.-F."/>
            <person name="Tambutte S."/>
            <person name="Allemand D."/>
            <person name="Aranda M."/>
        </authorList>
    </citation>
    <scope>NUCLEOTIDE SEQUENCE [LARGE SCALE GENOMIC DNA]</scope>
</reference>
<feature type="domain" description="Ubiquitin-like" evidence="2">
    <location>
        <begin position="28"/>
        <end position="100"/>
    </location>
</feature>
<dbReference type="PROSITE" id="PS50053">
    <property type="entry name" value="UBIQUITIN_2"/>
    <property type="match status" value="1"/>
</dbReference>
<feature type="compositionally biased region" description="Basic and acidic residues" evidence="1">
    <location>
        <begin position="1099"/>
        <end position="1116"/>
    </location>
</feature>
<protein>
    <recommendedName>
        <fullName evidence="2">Ubiquitin-like domain-containing protein</fullName>
    </recommendedName>
</protein>
<feature type="compositionally biased region" description="Polar residues" evidence="1">
    <location>
        <begin position="798"/>
        <end position="807"/>
    </location>
</feature>
<feature type="region of interest" description="Disordered" evidence="1">
    <location>
        <begin position="238"/>
        <end position="309"/>
    </location>
</feature>
<organism evidence="3 4">
    <name type="scientific">Stylophora pistillata</name>
    <name type="common">Smooth cauliflower coral</name>
    <dbReference type="NCBI Taxonomy" id="50429"/>
    <lineage>
        <taxon>Eukaryota</taxon>
        <taxon>Metazoa</taxon>
        <taxon>Cnidaria</taxon>
        <taxon>Anthozoa</taxon>
        <taxon>Hexacorallia</taxon>
        <taxon>Scleractinia</taxon>
        <taxon>Astrocoeniina</taxon>
        <taxon>Pocilloporidae</taxon>
        <taxon>Stylophora</taxon>
    </lineage>
</organism>
<feature type="compositionally biased region" description="Acidic residues" evidence="1">
    <location>
        <begin position="595"/>
        <end position="608"/>
    </location>
</feature>
<dbReference type="CDD" id="cd17039">
    <property type="entry name" value="Ubl_ubiquitin_like"/>
    <property type="match status" value="1"/>
</dbReference>
<feature type="compositionally biased region" description="Basic and acidic residues" evidence="1">
    <location>
        <begin position="981"/>
        <end position="991"/>
    </location>
</feature>
<evidence type="ECO:0000259" key="2">
    <source>
        <dbReference type="PROSITE" id="PS50053"/>
    </source>
</evidence>
<feature type="compositionally biased region" description="Basic and acidic residues" evidence="1">
    <location>
        <begin position="842"/>
        <end position="853"/>
    </location>
</feature>
<feature type="region of interest" description="Disordered" evidence="1">
    <location>
        <begin position="532"/>
        <end position="623"/>
    </location>
</feature>
<feature type="compositionally biased region" description="Basic and acidic residues" evidence="1">
    <location>
        <begin position="583"/>
        <end position="594"/>
    </location>
</feature>